<dbReference type="Gene3D" id="3.40.50.300">
    <property type="entry name" value="P-loop containing nucleotide triphosphate hydrolases"/>
    <property type="match status" value="1"/>
</dbReference>
<evidence type="ECO:0000256" key="3">
    <source>
        <dbReference type="ARBA" id="ARBA00022741"/>
    </source>
</evidence>
<keyword evidence="4 6" id="KW-0067">ATP-binding</keyword>
<dbReference type="EMBL" id="MHSS01000005">
    <property type="protein sequence ID" value="OHA48625.1"/>
    <property type="molecule type" value="Genomic_DNA"/>
</dbReference>
<protein>
    <submittedName>
        <fullName evidence="6">ABC transporter ATP-binding protein</fullName>
    </submittedName>
</protein>
<dbReference type="InterPro" id="IPR050763">
    <property type="entry name" value="ABC_transporter_ATP-binding"/>
</dbReference>
<keyword evidence="3" id="KW-0547">Nucleotide-binding</keyword>
<dbReference type="InterPro" id="IPR003593">
    <property type="entry name" value="AAA+_ATPase"/>
</dbReference>
<dbReference type="STRING" id="1802362.A2806_00400"/>
<comment type="caution">
    <text evidence="6">The sequence shown here is derived from an EMBL/GenBank/DDBJ whole genome shotgun (WGS) entry which is preliminary data.</text>
</comment>
<gene>
    <name evidence="6" type="ORF">A2806_00400</name>
</gene>
<dbReference type="GO" id="GO:0016887">
    <property type="term" value="F:ATP hydrolysis activity"/>
    <property type="evidence" value="ECO:0007669"/>
    <property type="project" value="InterPro"/>
</dbReference>
<evidence type="ECO:0000313" key="6">
    <source>
        <dbReference type="EMBL" id="OHA48625.1"/>
    </source>
</evidence>
<name>A0A1G2PJV6_9BACT</name>
<evidence type="ECO:0000256" key="4">
    <source>
        <dbReference type="ARBA" id="ARBA00022840"/>
    </source>
</evidence>
<keyword evidence="2" id="KW-0813">Transport</keyword>
<dbReference type="SUPFAM" id="SSF52540">
    <property type="entry name" value="P-loop containing nucleoside triphosphate hydrolases"/>
    <property type="match status" value="1"/>
</dbReference>
<feature type="domain" description="ABC transporter" evidence="5">
    <location>
        <begin position="7"/>
        <end position="236"/>
    </location>
</feature>
<organism evidence="6 7">
    <name type="scientific">Candidatus Terrybacteria bacterium RIFCSPHIGHO2_01_FULL_48_17</name>
    <dbReference type="NCBI Taxonomy" id="1802362"/>
    <lineage>
        <taxon>Bacteria</taxon>
        <taxon>Candidatus Terryibacteriota</taxon>
    </lineage>
</organism>
<dbReference type="SMART" id="SM00382">
    <property type="entry name" value="AAA"/>
    <property type="match status" value="1"/>
</dbReference>
<proteinExistence type="inferred from homology"/>
<evidence type="ECO:0000259" key="5">
    <source>
        <dbReference type="PROSITE" id="PS50893"/>
    </source>
</evidence>
<reference evidence="6 7" key="1">
    <citation type="journal article" date="2016" name="Nat. Commun.">
        <title>Thousands of microbial genomes shed light on interconnected biogeochemical processes in an aquifer system.</title>
        <authorList>
            <person name="Anantharaman K."/>
            <person name="Brown C.T."/>
            <person name="Hug L.A."/>
            <person name="Sharon I."/>
            <person name="Castelle C.J."/>
            <person name="Probst A.J."/>
            <person name="Thomas B.C."/>
            <person name="Singh A."/>
            <person name="Wilkins M.J."/>
            <person name="Karaoz U."/>
            <person name="Brodie E.L."/>
            <person name="Williams K.H."/>
            <person name="Hubbard S.S."/>
            <person name="Banfield J.F."/>
        </authorList>
    </citation>
    <scope>NUCLEOTIDE SEQUENCE [LARGE SCALE GENOMIC DNA]</scope>
</reference>
<evidence type="ECO:0000256" key="1">
    <source>
        <dbReference type="ARBA" id="ARBA00005417"/>
    </source>
</evidence>
<dbReference type="InterPro" id="IPR003439">
    <property type="entry name" value="ABC_transporter-like_ATP-bd"/>
</dbReference>
<dbReference type="GO" id="GO:0005524">
    <property type="term" value="F:ATP binding"/>
    <property type="evidence" value="ECO:0007669"/>
    <property type="project" value="UniProtKB-KW"/>
</dbReference>
<dbReference type="Pfam" id="PF00005">
    <property type="entry name" value="ABC_tran"/>
    <property type="match status" value="1"/>
</dbReference>
<dbReference type="PANTHER" id="PTHR42711:SF5">
    <property type="entry name" value="ABC TRANSPORTER ATP-BINDING PROTEIN NATA"/>
    <property type="match status" value="1"/>
</dbReference>
<accession>A0A1G2PJV6</accession>
<comment type="similarity">
    <text evidence="1">Belongs to the ABC transporter superfamily.</text>
</comment>
<evidence type="ECO:0000313" key="7">
    <source>
        <dbReference type="Proteomes" id="UP000177629"/>
    </source>
</evidence>
<sequence length="264" mass="28908">MAIMSILEAKNLVKIYDGTKAVDGISFSIQKNETVGLLGPNGAGKTTTIQMLLGLLEPTAGEVKVLGKSLRSHRHEVLSYMNLQATYAWLPGNLSVRENLMVFAMLYSVKNASRRVAQLLELFDLKELANARTGILSSGEGTRLGLAKAFVNKPKLLLLDEPTASLDPDAADRIRTKIKAEAHENGTAILWTSHNMREVETICDRVLFLSHGKILAEGSPQELIARYNKKDLEETFIALAREPLNGQGIRNPALQQVQYGASKG</sequence>
<evidence type="ECO:0000256" key="2">
    <source>
        <dbReference type="ARBA" id="ARBA00022448"/>
    </source>
</evidence>
<dbReference type="PANTHER" id="PTHR42711">
    <property type="entry name" value="ABC TRANSPORTER ATP-BINDING PROTEIN"/>
    <property type="match status" value="1"/>
</dbReference>
<dbReference type="PROSITE" id="PS50893">
    <property type="entry name" value="ABC_TRANSPORTER_2"/>
    <property type="match status" value="1"/>
</dbReference>
<dbReference type="InterPro" id="IPR027417">
    <property type="entry name" value="P-loop_NTPase"/>
</dbReference>
<dbReference type="Proteomes" id="UP000177629">
    <property type="component" value="Unassembled WGS sequence"/>
</dbReference>
<dbReference type="AlphaFoldDB" id="A0A1G2PJV6"/>